<organism evidence="7 8">
    <name type="scientific">Mucilaginibacter gossypiicola</name>
    <dbReference type="NCBI Taxonomy" id="551995"/>
    <lineage>
        <taxon>Bacteria</taxon>
        <taxon>Pseudomonadati</taxon>
        <taxon>Bacteroidota</taxon>
        <taxon>Sphingobacteriia</taxon>
        <taxon>Sphingobacteriales</taxon>
        <taxon>Sphingobacteriaceae</taxon>
        <taxon>Mucilaginibacter</taxon>
    </lineage>
</organism>
<feature type="domain" description="Metallo-beta-lactamase" evidence="6">
    <location>
        <begin position="93"/>
        <end position="299"/>
    </location>
</feature>
<dbReference type="InterPro" id="IPR036866">
    <property type="entry name" value="RibonucZ/Hydroxyglut_hydro"/>
</dbReference>
<dbReference type="STRING" id="551995.SAMN05192574_102161"/>
<dbReference type="Proteomes" id="UP000198942">
    <property type="component" value="Unassembled WGS sequence"/>
</dbReference>
<dbReference type="SUPFAM" id="SSF56281">
    <property type="entry name" value="Metallo-hydrolase/oxidoreductase"/>
    <property type="match status" value="1"/>
</dbReference>
<dbReference type="OrthoDB" id="9802897at2"/>
<dbReference type="InterPro" id="IPR001279">
    <property type="entry name" value="Metallo-B-lactamas"/>
</dbReference>
<dbReference type="InterPro" id="IPR006311">
    <property type="entry name" value="TAT_signal"/>
</dbReference>
<accession>A0A1H8D0T8</accession>
<protein>
    <submittedName>
        <fullName evidence="7">Glyoxylase, beta-lactamase superfamily II</fullName>
    </submittedName>
</protein>
<evidence type="ECO:0000256" key="5">
    <source>
        <dbReference type="SAM" id="SignalP"/>
    </source>
</evidence>
<keyword evidence="4" id="KW-0862">Zinc</keyword>
<evidence type="ECO:0000256" key="3">
    <source>
        <dbReference type="ARBA" id="ARBA00022801"/>
    </source>
</evidence>
<name>A0A1H8D0T8_9SPHI</name>
<evidence type="ECO:0000313" key="7">
    <source>
        <dbReference type="EMBL" id="SEN00900.1"/>
    </source>
</evidence>
<reference evidence="8" key="1">
    <citation type="submission" date="2016-10" db="EMBL/GenBank/DDBJ databases">
        <authorList>
            <person name="Varghese N."/>
            <person name="Submissions S."/>
        </authorList>
    </citation>
    <scope>NUCLEOTIDE SEQUENCE [LARGE SCALE GENOMIC DNA]</scope>
    <source>
        <strain evidence="8">Gh-48</strain>
    </source>
</reference>
<dbReference type="RefSeq" id="WP_091209061.1">
    <property type="nucleotide sequence ID" value="NZ_FOCL01000002.1"/>
</dbReference>
<keyword evidence="2" id="KW-0479">Metal-binding</keyword>
<dbReference type="AlphaFoldDB" id="A0A1H8D0T8"/>
<keyword evidence="5" id="KW-0732">Signal</keyword>
<dbReference type="PROSITE" id="PS51318">
    <property type="entry name" value="TAT"/>
    <property type="match status" value="1"/>
</dbReference>
<dbReference type="EMBL" id="FOCL01000002">
    <property type="protein sequence ID" value="SEN00900.1"/>
    <property type="molecule type" value="Genomic_DNA"/>
</dbReference>
<comment type="similarity">
    <text evidence="1">Belongs to the metallo-beta-lactamase superfamily.</text>
</comment>
<feature type="chain" id="PRO_5011576755" evidence="5">
    <location>
        <begin position="24"/>
        <end position="332"/>
    </location>
</feature>
<sequence length="332" mass="36149">MKRRQLLKATGLLTIAAGLPTFASATAGARAWTQNNGAGHMKFKAGDLEMMIVTDGHILIKPAQPIIAPGIGNELLATALASQFLPNDEIDAAINVLVIFKEGKTILIDAGSGSGLGPNSGRLLQNLIAVGIHPDSITDILITHLHIDHIGGLFDNNGDFVYKNASYTLARLEHDFWMSKNPDFSQSKNTVSSEPSVSLAKKTIKSINHKLALFEFGEVLFGCIKTELAEGHTPGHPCLTIFSGDHELKHIVDLVHTSLLISHPEWGTQWDTNFNKAVATRQRILKQLAASKAPVISCHLPWPGLGYIVADYKQDYDWKPMSFSTPQLYEAS</sequence>
<dbReference type="Pfam" id="PF00753">
    <property type="entry name" value="Lactamase_B"/>
    <property type="match status" value="1"/>
</dbReference>
<dbReference type="CDD" id="cd07720">
    <property type="entry name" value="OPHC2-like_MBL-fold"/>
    <property type="match status" value="1"/>
</dbReference>
<evidence type="ECO:0000313" key="8">
    <source>
        <dbReference type="Proteomes" id="UP000198942"/>
    </source>
</evidence>
<dbReference type="PANTHER" id="PTHR42978">
    <property type="entry name" value="QUORUM-QUENCHING LACTONASE YTNP-RELATED-RELATED"/>
    <property type="match status" value="1"/>
</dbReference>
<dbReference type="SMART" id="SM00849">
    <property type="entry name" value="Lactamase_B"/>
    <property type="match status" value="1"/>
</dbReference>
<keyword evidence="8" id="KW-1185">Reference proteome</keyword>
<evidence type="ECO:0000256" key="1">
    <source>
        <dbReference type="ARBA" id="ARBA00007749"/>
    </source>
</evidence>
<keyword evidence="3" id="KW-0378">Hydrolase</keyword>
<dbReference type="InterPro" id="IPR051013">
    <property type="entry name" value="MBL_superfamily_lactonases"/>
</dbReference>
<evidence type="ECO:0000259" key="6">
    <source>
        <dbReference type="SMART" id="SM00849"/>
    </source>
</evidence>
<dbReference type="GO" id="GO:0016787">
    <property type="term" value="F:hydrolase activity"/>
    <property type="evidence" value="ECO:0007669"/>
    <property type="project" value="UniProtKB-KW"/>
</dbReference>
<proteinExistence type="inferred from homology"/>
<feature type="signal peptide" evidence="5">
    <location>
        <begin position="1"/>
        <end position="23"/>
    </location>
</feature>
<evidence type="ECO:0000256" key="4">
    <source>
        <dbReference type="ARBA" id="ARBA00022833"/>
    </source>
</evidence>
<dbReference type="GO" id="GO:0046872">
    <property type="term" value="F:metal ion binding"/>
    <property type="evidence" value="ECO:0007669"/>
    <property type="project" value="UniProtKB-KW"/>
</dbReference>
<dbReference type="PANTHER" id="PTHR42978:SF6">
    <property type="entry name" value="QUORUM-QUENCHING LACTONASE YTNP-RELATED"/>
    <property type="match status" value="1"/>
</dbReference>
<dbReference type="Gene3D" id="3.60.15.10">
    <property type="entry name" value="Ribonuclease Z/Hydroxyacylglutathione hydrolase-like"/>
    <property type="match status" value="1"/>
</dbReference>
<evidence type="ECO:0000256" key="2">
    <source>
        <dbReference type="ARBA" id="ARBA00022723"/>
    </source>
</evidence>
<gene>
    <name evidence="7" type="ORF">SAMN05192574_102161</name>
</gene>